<evidence type="ECO:0000259" key="8">
    <source>
        <dbReference type="Pfam" id="PF25917"/>
    </source>
</evidence>
<dbReference type="PANTHER" id="PTHR30386:SF26">
    <property type="entry name" value="TRANSPORT PROTEIN COMB"/>
    <property type="match status" value="1"/>
</dbReference>
<feature type="domain" description="Multidrug resistance protein MdtA-like barrel-sandwich hybrid" evidence="8">
    <location>
        <begin position="80"/>
        <end position="272"/>
    </location>
</feature>
<gene>
    <name evidence="10" type="ORF">AAAT34_02130</name>
</gene>
<evidence type="ECO:0000256" key="4">
    <source>
        <dbReference type="ARBA" id="ARBA00023136"/>
    </source>
</evidence>
<evidence type="ECO:0000256" key="7">
    <source>
        <dbReference type="SAM" id="Phobius"/>
    </source>
</evidence>
<dbReference type="EMBL" id="JBBNFP010000004">
    <property type="protein sequence ID" value="MEQ2485852.1"/>
    <property type="molecule type" value="Genomic_DNA"/>
</dbReference>
<evidence type="ECO:0000256" key="1">
    <source>
        <dbReference type="ARBA" id="ARBA00004167"/>
    </source>
</evidence>
<keyword evidence="5" id="KW-0175">Coiled coil</keyword>
<keyword evidence="4 7" id="KW-0472">Membrane</keyword>
<feature type="transmembrane region" description="Helical" evidence="7">
    <location>
        <begin position="38"/>
        <end position="62"/>
    </location>
</feature>
<sequence length="375" mass="41793">METNNNNTTNNTNPVDNNQPSAHEVTAKQLKRQRIRQLLVSLIGVAILVWGIAKIACMFMDYKSNEQSDDAQVEQYISPVNMRASGYIKKIYFKEHQDVKKGDTLLVLDDREYRIRVMEAEAALKDAMAGANVVDASLQTTQTSATVYEASIAEIEIRLAKLEKDRQRYQNLVARNAATPIQLEQIETEYNATKKKLDATRRQQKAAYSGVNEVQTRKKNTAAAIERAQAALEMAKLNLSYCVVTAPCDGKLGRRTLEEGQAVNAGQTITYIMPDTQKWVIANYKETQVEKLYVGQKVLMTVDAFEGKEFEGRITAISGATGSKYSLVPTDNSAGNFVKIQQRVPVRIEFVGLKKADNDKLAAGMMVVVKAQLKK</sequence>
<keyword evidence="3 7" id="KW-1133">Transmembrane helix</keyword>
<proteinExistence type="predicted"/>
<dbReference type="RefSeq" id="WP_215758852.1">
    <property type="nucleotide sequence ID" value="NZ_JAHKBE010000003.1"/>
</dbReference>
<evidence type="ECO:0000256" key="6">
    <source>
        <dbReference type="SAM" id="MobiDB-lite"/>
    </source>
</evidence>
<dbReference type="PANTHER" id="PTHR30386">
    <property type="entry name" value="MEMBRANE FUSION SUBUNIT OF EMRAB-TOLC MULTIDRUG EFFLUX PUMP"/>
    <property type="match status" value="1"/>
</dbReference>
<feature type="domain" description="CusB-like beta-barrel" evidence="9">
    <location>
        <begin position="279"/>
        <end position="317"/>
    </location>
</feature>
<evidence type="ECO:0000256" key="2">
    <source>
        <dbReference type="ARBA" id="ARBA00022692"/>
    </source>
</evidence>
<keyword evidence="11" id="KW-1185">Reference proteome</keyword>
<dbReference type="InterPro" id="IPR058792">
    <property type="entry name" value="Beta-barrel_RND_2"/>
</dbReference>
<name>A0ABV1FN70_9BACT</name>
<dbReference type="Gene3D" id="1.10.287.470">
    <property type="entry name" value="Helix hairpin bin"/>
    <property type="match status" value="1"/>
</dbReference>
<dbReference type="Proteomes" id="UP001487296">
    <property type="component" value="Unassembled WGS sequence"/>
</dbReference>
<evidence type="ECO:0000313" key="11">
    <source>
        <dbReference type="Proteomes" id="UP001487296"/>
    </source>
</evidence>
<comment type="caution">
    <text evidence="10">The sequence shown here is derived from an EMBL/GenBank/DDBJ whole genome shotgun (WGS) entry which is preliminary data.</text>
</comment>
<dbReference type="Gene3D" id="2.40.50.100">
    <property type="match status" value="1"/>
</dbReference>
<evidence type="ECO:0000256" key="5">
    <source>
        <dbReference type="SAM" id="Coils"/>
    </source>
</evidence>
<dbReference type="InterPro" id="IPR058625">
    <property type="entry name" value="MdtA-like_BSH"/>
</dbReference>
<accession>A0ABV1FN70</accession>
<protein>
    <submittedName>
        <fullName evidence="10">HlyD family secretion protein</fullName>
    </submittedName>
</protein>
<dbReference type="Gene3D" id="2.40.30.170">
    <property type="match status" value="1"/>
</dbReference>
<feature type="compositionally biased region" description="Low complexity" evidence="6">
    <location>
        <begin position="1"/>
        <end position="13"/>
    </location>
</feature>
<dbReference type="Pfam" id="PF25917">
    <property type="entry name" value="BSH_RND"/>
    <property type="match status" value="1"/>
</dbReference>
<feature type="region of interest" description="Disordered" evidence="6">
    <location>
        <begin position="1"/>
        <end position="25"/>
    </location>
</feature>
<dbReference type="SUPFAM" id="SSF111369">
    <property type="entry name" value="HlyD-like secretion proteins"/>
    <property type="match status" value="2"/>
</dbReference>
<comment type="subcellular location">
    <subcellularLocation>
        <location evidence="1">Membrane</location>
        <topology evidence="1">Single-pass membrane protein</topology>
    </subcellularLocation>
</comment>
<reference evidence="10 11" key="1">
    <citation type="submission" date="2024-04" db="EMBL/GenBank/DDBJ databases">
        <title>Human intestinal bacterial collection.</title>
        <authorList>
            <person name="Pauvert C."/>
            <person name="Hitch T.C.A."/>
            <person name="Clavel T."/>
        </authorList>
    </citation>
    <scope>NUCLEOTIDE SEQUENCE [LARGE SCALE GENOMIC DNA]</scope>
    <source>
        <strain evidence="10 11">CLA-AA-H145</strain>
    </source>
</reference>
<evidence type="ECO:0000256" key="3">
    <source>
        <dbReference type="ARBA" id="ARBA00022989"/>
    </source>
</evidence>
<feature type="coiled-coil region" evidence="5">
    <location>
        <begin position="145"/>
        <end position="238"/>
    </location>
</feature>
<dbReference type="Pfam" id="PF25954">
    <property type="entry name" value="Beta-barrel_RND_2"/>
    <property type="match status" value="1"/>
</dbReference>
<dbReference type="InterPro" id="IPR050739">
    <property type="entry name" value="MFP"/>
</dbReference>
<organism evidence="10 11">
    <name type="scientific">Hallella faecis</name>
    <dbReference type="NCBI Taxonomy" id="2841596"/>
    <lineage>
        <taxon>Bacteria</taxon>
        <taxon>Pseudomonadati</taxon>
        <taxon>Bacteroidota</taxon>
        <taxon>Bacteroidia</taxon>
        <taxon>Bacteroidales</taxon>
        <taxon>Prevotellaceae</taxon>
        <taxon>Hallella</taxon>
    </lineage>
</organism>
<keyword evidence="2 7" id="KW-0812">Transmembrane</keyword>
<evidence type="ECO:0000313" key="10">
    <source>
        <dbReference type="EMBL" id="MEQ2485852.1"/>
    </source>
</evidence>
<evidence type="ECO:0000259" key="9">
    <source>
        <dbReference type="Pfam" id="PF25954"/>
    </source>
</evidence>